<protein>
    <submittedName>
        <fullName evidence="2">Uncharacterized protein</fullName>
    </submittedName>
</protein>
<evidence type="ECO:0000256" key="1">
    <source>
        <dbReference type="SAM" id="MobiDB-lite"/>
    </source>
</evidence>
<feature type="region of interest" description="Disordered" evidence="1">
    <location>
        <begin position="515"/>
        <end position="537"/>
    </location>
</feature>
<name>A0A250XQ87_9CHLO</name>
<gene>
    <name evidence="2" type="ORF">CEUSTIGMA_g12661.t1</name>
</gene>
<dbReference type="EMBL" id="BEGY01000157">
    <property type="protein sequence ID" value="GAX85241.1"/>
    <property type="molecule type" value="Genomic_DNA"/>
</dbReference>
<feature type="region of interest" description="Disordered" evidence="1">
    <location>
        <begin position="680"/>
        <end position="708"/>
    </location>
</feature>
<dbReference type="AlphaFoldDB" id="A0A250XQ87"/>
<keyword evidence="3" id="KW-1185">Reference proteome</keyword>
<feature type="region of interest" description="Disordered" evidence="1">
    <location>
        <begin position="1086"/>
        <end position="1171"/>
    </location>
</feature>
<proteinExistence type="predicted"/>
<evidence type="ECO:0000313" key="3">
    <source>
        <dbReference type="Proteomes" id="UP000232323"/>
    </source>
</evidence>
<reference evidence="2 3" key="1">
    <citation type="submission" date="2017-08" db="EMBL/GenBank/DDBJ databases">
        <title>Acidophilic green algal genome provides insights into adaptation to an acidic environment.</title>
        <authorList>
            <person name="Hirooka S."/>
            <person name="Hirose Y."/>
            <person name="Kanesaki Y."/>
            <person name="Higuchi S."/>
            <person name="Fujiwara T."/>
            <person name="Onuma R."/>
            <person name="Era A."/>
            <person name="Ohbayashi R."/>
            <person name="Uzuka A."/>
            <person name="Nozaki H."/>
            <person name="Yoshikawa H."/>
            <person name="Miyagishima S.Y."/>
        </authorList>
    </citation>
    <scope>NUCLEOTIDE SEQUENCE [LARGE SCALE GENOMIC DNA]</scope>
    <source>
        <strain evidence="2 3">NIES-2499</strain>
    </source>
</reference>
<feature type="compositionally biased region" description="Low complexity" evidence="1">
    <location>
        <begin position="899"/>
        <end position="908"/>
    </location>
</feature>
<comment type="caution">
    <text evidence="2">The sequence shown here is derived from an EMBL/GenBank/DDBJ whole genome shotgun (WGS) entry which is preliminary data.</text>
</comment>
<dbReference type="Proteomes" id="UP000232323">
    <property type="component" value="Unassembled WGS sequence"/>
</dbReference>
<feature type="region of interest" description="Disordered" evidence="1">
    <location>
        <begin position="755"/>
        <end position="1037"/>
    </location>
</feature>
<dbReference type="OrthoDB" id="542964at2759"/>
<feature type="compositionally biased region" description="Basic and acidic residues" evidence="1">
    <location>
        <begin position="795"/>
        <end position="812"/>
    </location>
</feature>
<feature type="compositionally biased region" description="Basic and acidic residues" evidence="1">
    <location>
        <begin position="850"/>
        <end position="882"/>
    </location>
</feature>
<organism evidence="2 3">
    <name type="scientific">Chlamydomonas eustigma</name>
    <dbReference type="NCBI Taxonomy" id="1157962"/>
    <lineage>
        <taxon>Eukaryota</taxon>
        <taxon>Viridiplantae</taxon>
        <taxon>Chlorophyta</taxon>
        <taxon>core chlorophytes</taxon>
        <taxon>Chlorophyceae</taxon>
        <taxon>CS clade</taxon>
        <taxon>Chlamydomonadales</taxon>
        <taxon>Chlamydomonadaceae</taxon>
        <taxon>Chlamydomonas</taxon>
    </lineage>
</organism>
<accession>A0A250XQ87</accession>
<sequence>MRKQTLWNCLGQHTTFPQNFADVQPGRKTKPMERAEKEFDLDKMMSTSSTWQEIQQLVQESPHMYERNGDLSCSALLRCSQIVGRVAAVKKGAERAEIKAFVNTLALLLLPQMNKLKGPNVCSIVLSMSRLGYAHPQLTQAIFYFMAEKEQLRYEEVQPRDEDGNIMERGDYSNYGFGSDAASSPPPRRKAKSMFSIKERFALLECFARLGVRPPPETVSRALANSFPFLKFSKVEDTSSLVVALHAWRSRLSQSFADKLAFEARSQISTLKGNVLISFMSVLAAAGHKPSTYWSRELMTAFEKQLESASTSLTSPSYYPAALYALMCMRIKIPPEVFDGCASALLSSATAAKDKKLKKGSTAKAVATAAAAGAAGSEGGRRLMDALSAGEVVAVLAALGLQNKYTPEPEFVEGLLKRLQDRCSNLSAKDAAAAVALLPAVLSTPDARDDAAELVDELLAVVEGGLPLVPAVVLQSMMASLSALGHVPDSIMVTSCAAEMIGRVTAAGTAAERAAAANKSSRKRKSGAAAAPKSNTKSTKDAAAAAAAAAPLNGLGRPSLVALTVALAALPGCTNMLTANSHFETTGTVGSRSSKGLMENEHVAEGIPSATSDEIASFASALVSAGAALGGFNDAQLQSLHRSLSSLGVRMSSVRLPVVGEEDDALDEVLEGGKAGAAAAASMSAGQKELGFRDDGPGRWMKGGSSREQLEGVVPAEGEEEQQEVEHFLGYAEVEYDVFEVVEVMRAVQEDMAAAARSTAEGRDKAAARRGGKGWSEEDDQWEGGRYDAGGYEGYDDRRGARYSSRGREMRQQGKGYGYPEDDIMWDDDRSSTRQSSSEQRGAWEGGARSVEESRYGEKRSYGSRVGRDSMEGGMARGRDGRNPGMETYDWEEDGGLSSGSAAWSLQGRDTGGMQGNRKGSAGTMETYDWEEDGDLSGESWVQAAEGGQGRQQKQQQGQDFRTDRATGSRMRSLDYSNGVRKRGAASAIETYDWEEDGDLSGASYLDMPASQSASRGSKKVWGSSEMGPASAGSDDTLDTLAAAGTYDWEEFGDLSSSASFELGEEWMWKEDDKGLRAGARCRSTAQPSFGAFNGKNQLEGDAAAEGAGAGSEGLDEPLSSNMVSHREDVYYPPPPADQLVRSTKASRGHRTGSSGEVAKRTSGRGRPSSM</sequence>
<evidence type="ECO:0000313" key="2">
    <source>
        <dbReference type="EMBL" id="GAX85241.1"/>
    </source>
</evidence>